<proteinExistence type="predicted"/>
<keyword evidence="2" id="KW-1185">Reference proteome</keyword>
<dbReference type="EMBL" id="JAIWYP010000011">
    <property type="protein sequence ID" value="KAH3735530.1"/>
    <property type="molecule type" value="Genomic_DNA"/>
</dbReference>
<evidence type="ECO:0000313" key="2">
    <source>
        <dbReference type="Proteomes" id="UP000828390"/>
    </source>
</evidence>
<organism evidence="1 2">
    <name type="scientific">Dreissena polymorpha</name>
    <name type="common">Zebra mussel</name>
    <name type="synonym">Mytilus polymorpha</name>
    <dbReference type="NCBI Taxonomy" id="45954"/>
    <lineage>
        <taxon>Eukaryota</taxon>
        <taxon>Metazoa</taxon>
        <taxon>Spiralia</taxon>
        <taxon>Lophotrochozoa</taxon>
        <taxon>Mollusca</taxon>
        <taxon>Bivalvia</taxon>
        <taxon>Autobranchia</taxon>
        <taxon>Heteroconchia</taxon>
        <taxon>Euheterodonta</taxon>
        <taxon>Imparidentia</taxon>
        <taxon>Neoheterodontei</taxon>
        <taxon>Myida</taxon>
        <taxon>Dreissenoidea</taxon>
        <taxon>Dreissenidae</taxon>
        <taxon>Dreissena</taxon>
    </lineage>
</organism>
<sequence length="57" mass="6694">MGCDCRCWLEWRTDVAVDGMWLLMMVGVAERCCCRCWLEWRTDVAVDAGWSCGQMWL</sequence>
<dbReference type="AlphaFoldDB" id="A0A9D4D041"/>
<dbReference type="Proteomes" id="UP000828390">
    <property type="component" value="Unassembled WGS sequence"/>
</dbReference>
<gene>
    <name evidence="1" type="ORF">DPMN_042065</name>
</gene>
<accession>A0A9D4D041</accession>
<evidence type="ECO:0000313" key="1">
    <source>
        <dbReference type="EMBL" id="KAH3735530.1"/>
    </source>
</evidence>
<reference evidence="1" key="1">
    <citation type="journal article" date="2019" name="bioRxiv">
        <title>The Genome of the Zebra Mussel, Dreissena polymorpha: A Resource for Invasive Species Research.</title>
        <authorList>
            <person name="McCartney M.A."/>
            <person name="Auch B."/>
            <person name="Kono T."/>
            <person name="Mallez S."/>
            <person name="Zhang Y."/>
            <person name="Obille A."/>
            <person name="Becker A."/>
            <person name="Abrahante J.E."/>
            <person name="Garbe J."/>
            <person name="Badalamenti J.P."/>
            <person name="Herman A."/>
            <person name="Mangelson H."/>
            <person name="Liachko I."/>
            <person name="Sullivan S."/>
            <person name="Sone E.D."/>
            <person name="Koren S."/>
            <person name="Silverstein K.A.T."/>
            <person name="Beckman K.B."/>
            <person name="Gohl D.M."/>
        </authorList>
    </citation>
    <scope>NUCLEOTIDE SEQUENCE</scope>
    <source>
        <strain evidence="1">Duluth1</strain>
        <tissue evidence="1">Whole animal</tissue>
    </source>
</reference>
<reference evidence="1" key="2">
    <citation type="submission" date="2020-11" db="EMBL/GenBank/DDBJ databases">
        <authorList>
            <person name="McCartney M.A."/>
            <person name="Auch B."/>
            <person name="Kono T."/>
            <person name="Mallez S."/>
            <person name="Becker A."/>
            <person name="Gohl D.M."/>
            <person name="Silverstein K.A.T."/>
            <person name="Koren S."/>
            <person name="Bechman K.B."/>
            <person name="Herman A."/>
            <person name="Abrahante J.E."/>
            <person name="Garbe J."/>
        </authorList>
    </citation>
    <scope>NUCLEOTIDE SEQUENCE</scope>
    <source>
        <strain evidence="1">Duluth1</strain>
        <tissue evidence="1">Whole animal</tissue>
    </source>
</reference>
<protein>
    <submittedName>
        <fullName evidence="1">Uncharacterized protein</fullName>
    </submittedName>
</protein>
<comment type="caution">
    <text evidence="1">The sequence shown here is derived from an EMBL/GenBank/DDBJ whole genome shotgun (WGS) entry which is preliminary data.</text>
</comment>
<name>A0A9D4D041_DREPO</name>